<evidence type="ECO:0000256" key="3">
    <source>
        <dbReference type="ARBA" id="ARBA00022695"/>
    </source>
</evidence>
<dbReference type="InterPro" id="IPR000123">
    <property type="entry name" value="Reverse_transcriptase_msDNA"/>
</dbReference>
<dbReference type="PANTHER" id="PTHR34047">
    <property type="entry name" value="NUCLEAR INTRON MATURASE 1, MITOCHONDRIAL-RELATED"/>
    <property type="match status" value="1"/>
</dbReference>
<keyword evidence="7" id="KW-0051">Antiviral defense</keyword>
<keyword evidence="2" id="KW-0808">Transferase</keyword>
<dbReference type="Pfam" id="PF00078">
    <property type="entry name" value="RVT_1"/>
    <property type="match status" value="1"/>
</dbReference>
<keyword evidence="4" id="KW-0479">Metal-binding</keyword>
<proteinExistence type="inferred from homology"/>
<dbReference type="SUPFAM" id="SSF56672">
    <property type="entry name" value="DNA/RNA polymerases"/>
    <property type="match status" value="1"/>
</dbReference>
<accession>A0ABP7V4Z3</accession>
<keyword evidence="5" id="KW-0460">Magnesium</keyword>
<evidence type="ECO:0000256" key="7">
    <source>
        <dbReference type="ARBA" id="ARBA00023118"/>
    </source>
</evidence>
<evidence type="ECO:0000256" key="5">
    <source>
        <dbReference type="ARBA" id="ARBA00022842"/>
    </source>
</evidence>
<dbReference type="PROSITE" id="PS50878">
    <property type="entry name" value="RT_POL"/>
    <property type="match status" value="1"/>
</dbReference>
<comment type="caution">
    <text evidence="11">The sequence shown here is derived from an EMBL/GenBank/DDBJ whole genome shotgun (WGS) entry which is preliminary data.</text>
</comment>
<name>A0ABP7V4Z3_9FLAO</name>
<gene>
    <name evidence="11" type="ORF">GCM10022388_28080</name>
</gene>
<keyword evidence="6" id="KW-0695">RNA-directed DNA polymerase</keyword>
<evidence type="ECO:0000256" key="1">
    <source>
        <dbReference type="ARBA" id="ARBA00012493"/>
    </source>
</evidence>
<dbReference type="PRINTS" id="PR00866">
    <property type="entry name" value="RNADNAPOLMS"/>
</dbReference>
<keyword evidence="3" id="KW-0548">Nucleotidyltransferase</keyword>
<dbReference type="RefSeq" id="WP_345095763.1">
    <property type="nucleotide sequence ID" value="NZ_BAABCS010000031.1"/>
</dbReference>
<dbReference type="EC" id="2.7.7.49" evidence="1"/>
<evidence type="ECO:0000313" key="12">
    <source>
        <dbReference type="Proteomes" id="UP001500426"/>
    </source>
</evidence>
<evidence type="ECO:0000256" key="8">
    <source>
        <dbReference type="ARBA" id="ARBA00034120"/>
    </source>
</evidence>
<dbReference type="InterPro" id="IPR051083">
    <property type="entry name" value="GrpII_Intron_Splice-Mob/Def"/>
</dbReference>
<feature type="domain" description="Reverse transcriptase" evidence="10">
    <location>
        <begin position="79"/>
        <end position="327"/>
    </location>
</feature>
<evidence type="ECO:0000256" key="2">
    <source>
        <dbReference type="ARBA" id="ARBA00022679"/>
    </source>
</evidence>
<reference evidence="12" key="1">
    <citation type="journal article" date="2019" name="Int. J. Syst. Evol. Microbiol.">
        <title>The Global Catalogue of Microorganisms (GCM) 10K type strain sequencing project: providing services to taxonomists for standard genome sequencing and annotation.</title>
        <authorList>
            <consortium name="The Broad Institute Genomics Platform"/>
            <consortium name="The Broad Institute Genome Sequencing Center for Infectious Disease"/>
            <person name="Wu L."/>
            <person name="Ma J."/>
        </authorList>
    </citation>
    <scope>NUCLEOTIDE SEQUENCE [LARGE SCALE GENOMIC DNA]</scope>
    <source>
        <strain evidence="12">JCM 17068</strain>
    </source>
</reference>
<evidence type="ECO:0000256" key="9">
    <source>
        <dbReference type="ARBA" id="ARBA00048173"/>
    </source>
</evidence>
<dbReference type="EMBL" id="BAABCS010000031">
    <property type="protein sequence ID" value="GAA4059624.1"/>
    <property type="molecule type" value="Genomic_DNA"/>
</dbReference>
<evidence type="ECO:0000313" key="11">
    <source>
        <dbReference type="EMBL" id="GAA4059624.1"/>
    </source>
</evidence>
<protein>
    <recommendedName>
        <fullName evidence="1">RNA-directed DNA polymerase</fullName>
        <ecNumber evidence="1">2.7.7.49</ecNumber>
    </recommendedName>
</protein>
<dbReference type="PANTHER" id="PTHR34047:SF7">
    <property type="entry name" value="RNA-DIRECTED DNA POLYMERASE"/>
    <property type="match status" value="1"/>
</dbReference>
<dbReference type="InterPro" id="IPR043502">
    <property type="entry name" value="DNA/RNA_pol_sf"/>
</dbReference>
<evidence type="ECO:0000259" key="10">
    <source>
        <dbReference type="PROSITE" id="PS50878"/>
    </source>
</evidence>
<keyword evidence="12" id="KW-1185">Reference proteome</keyword>
<dbReference type="InterPro" id="IPR000477">
    <property type="entry name" value="RT_dom"/>
</dbReference>
<dbReference type="Proteomes" id="UP001500426">
    <property type="component" value="Unassembled WGS sequence"/>
</dbReference>
<dbReference type="CDD" id="cd03487">
    <property type="entry name" value="RT_Bac_retron_II"/>
    <property type="match status" value="1"/>
</dbReference>
<evidence type="ECO:0000256" key="4">
    <source>
        <dbReference type="ARBA" id="ARBA00022723"/>
    </source>
</evidence>
<sequence>MIITLEFRKKVQTAFGRMQSKSDFLSLLNLAKQEIYGEKTIPFSEKQFNYYLTKDSSILKSKIDFKIDLSGDTAVINENVIVEKKNQQRKSCYTTFTIRKKSGKDRTIHAPVKGLKEFQKALNIILQCLYEPHSAATGFVTGKSIVDNAKKHVGQTYVYNIDLKDFFPSIDRSRVWGRLLVAPFNLGNSNERRTLSNFIATICSTPMTVERLVSNEWVMQTKSVLPQGAPTSPTLTNIICEKLDKRLAGVAKRFGLNYTRYADDITFSSKHNTYEVSDSKVEKIFVAGSSFDCEVRKIISEQNFHIKESKVRLQKKGYRQEVTGLVVNDKINVSRRYIKQLRQWLYLWESYGYEKAYSFFLNYYLADKGHVKSEKPNMAMVIDGKLLYLKMVKGNDDGTYLKLKNRFDLLLGSSPQNNTEKVNIVDLIFDIGLDEAMTHYKK</sequence>
<comment type="similarity">
    <text evidence="8">Belongs to the bacterial reverse transcriptase family.</text>
</comment>
<comment type="catalytic activity">
    <reaction evidence="9">
        <text>DNA(n) + a 2'-deoxyribonucleoside 5'-triphosphate = DNA(n+1) + diphosphate</text>
        <dbReference type="Rhea" id="RHEA:22508"/>
        <dbReference type="Rhea" id="RHEA-COMP:17339"/>
        <dbReference type="Rhea" id="RHEA-COMP:17340"/>
        <dbReference type="ChEBI" id="CHEBI:33019"/>
        <dbReference type="ChEBI" id="CHEBI:61560"/>
        <dbReference type="ChEBI" id="CHEBI:173112"/>
        <dbReference type="EC" id="2.7.7.49"/>
    </reaction>
</comment>
<organism evidence="11 12">
    <name type="scientific">Flavobacterium chungnamense</name>
    <dbReference type="NCBI Taxonomy" id="706182"/>
    <lineage>
        <taxon>Bacteria</taxon>
        <taxon>Pseudomonadati</taxon>
        <taxon>Bacteroidota</taxon>
        <taxon>Flavobacteriia</taxon>
        <taxon>Flavobacteriales</taxon>
        <taxon>Flavobacteriaceae</taxon>
        <taxon>Flavobacterium</taxon>
    </lineage>
</organism>
<evidence type="ECO:0000256" key="6">
    <source>
        <dbReference type="ARBA" id="ARBA00022918"/>
    </source>
</evidence>